<geneLocation type="plasmid" evidence="4">
    <name>pmm259</name>
</geneLocation>
<dbReference type="AlphaFoldDB" id="A0A1U9Z9I1"/>
<evidence type="ECO:0000256" key="2">
    <source>
        <dbReference type="SAM" id="Phobius"/>
    </source>
</evidence>
<dbReference type="KEGG" id="mmed:Mame_05056"/>
<keyword evidence="2" id="KW-1133">Transmembrane helix</keyword>
<proteinExistence type="predicted"/>
<keyword evidence="3" id="KW-0614">Plasmid</keyword>
<sequence>MHRGPPSRLASSAGSDARANLGRPPSPGSFRPFRHHRRRPGLSLVAMDRKACASTEGASRGKGTMKLHDQRHRRRRYSFPSVAIWTAGALFLGLVLMLASIPWIARIPPGSGGLSAPITDNMSFDVSASINSSGILTVFIDVPIGHEESPEPDVQVNMPAHQMSVPVEILSAGPGAYQASAILPMAGIWEVRIRFADEFGQIELRW</sequence>
<reference evidence="3 4" key="1">
    <citation type="submission" date="2017-03" db="EMBL/GenBank/DDBJ databases">
        <title>Foreign affairs: Plasmid Transfer between Roseobacters and Rhizobia.</title>
        <authorList>
            <person name="Bartling P."/>
            <person name="Bunk B."/>
            <person name="Overmann J."/>
            <person name="Brinkmann H."/>
            <person name="Petersen J."/>
        </authorList>
    </citation>
    <scope>NUCLEOTIDE SEQUENCE [LARGE SCALE GENOMIC DNA]</scope>
    <source>
        <strain evidence="3 4">MACL11</strain>
        <plasmid evidence="4">Plasmid pmm259</plasmid>
    </source>
</reference>
<keyword evidence="4" id="KW-1185">Reference proteome</keyword>
<feature type="transmembrane region" description="Helical" evidence="2">
    <location>
        <begin position="82"/>
        <end position="105"/>
    </location>
</feature>
<dbReference type="Proteomes" id="UP000191135">
    <property type="component" value="Plasmid pMM259"/>
</dbReference>
<keyword evidence="2" id="KW-0472">Membrane</keyword>
<name>A0A1U9Z9I1_9HYPH</name>
<evidence type="ECO:0000313" key="4">
    <source>
        <dbReference type="Proteomes" id="UP000191135"/>
    </source>
</evidence>
<evidence type="ECO:0000313" key="3">
    <source>
        <dbReference type="EMBL" id="AQZ54348.1"/>
    </source>
</evidence>
<feature type="region of interest" description="Disordered" evidence="1">
    <location>
        <begin position="1"/>
        <end position="35"/>
    </location>
</feature>
<gene>
    <name evidence="3" type="ORF">Mame_05056</name>
</gene>
<protein>
    <submittedName>
        <fullName evidence="3">Uncharacterized protein</fullName>
    </submittedName>
</protein>
<dbReference type="EMBL" id="CP020332">
    <property type="protein sequence ID" value="AQZ54348.1"/>
    <property type="molecule type" value="Genomic_DNA"/>
</dbReference>
<keyword evidence="2" id="KW-0812">Transmembrane</keyword>
<organism evidence="3 4">
    <name type="scientific">Martelella mediterranea DSM 17316</name>
    <dbReference type="NCBI Taxonomy" id="1122214"/>
    <lineage>
        <taxon>Bacteria</taxon>
        <taxon>Pseudomonadati</taxon>
        <taxon>Pseudomonadota</taxon>
        <taxon>Alphaproteobacteria</taxon>
        <taxon>Hyphomicrobiales</taxon>
        <taxon>Aurantimonadaceae</taxon>
        <taxon>Martelella</taxon>
    </lineage>
</organism>
<accession>A0A1U9Z9I1</accession>
<evidence type="ECO:0000256" key="1">
    <source>
        <dbReference type="SAM" id="MobiDB-lite"/>
    </source>
</evidence>